<sequence length="69" mass="7231">MDNRLKLAFGRIIVAAAAIGAMALADPGVVGTESSRIKGDDTGDGIVITEDDPRWDCRTMGNKICGPVK</sequence>
<evidence type="ECO:0000313" key="2">
    <source>
        <dbReference type="Proteomes" id="UP000204370"/>
    </source>
</evidence>
<proteinExistence type="predicted"/>
<name>A0A076YPM0_9CAUD</name>
<dbReference type="GeneID" id="26635377"/>
<dbReference type="OrthoDB" id="27185at10239"/>
<dbReference type="EMBL" id="KM101118">
    <property type="protein sequence ID" value="AIK68952.1"/>
    <property type="molecule type" value="Genomic_DNA"/>
</dbReference>
<dbReference type="Proteomes" id="UP000204370">
    <property type="component" value="Segment"/>
</dbReference>
<accession>A0A076YPM0</accession>
<dbReference type="KEGG" id="vg:26635377"/>
<organism evidence="1 2">
    <name type="scientific">Mycobacterium phage Swirley</name>
    <dbReference type="NCBI Taxonomy" id="1527534"/>
    <lineage>
        <taxon>Viruses</taxon>
        <taxon>Duplodnaviria</taxon>
        <taxon>Heunggongvirae</taxon>
        <taxon>Uroviricota</taxon>
        <taxon>Caudoviricetes</taxon>
        <taxon>Benedictvirus</taxon>
        <taxon>Benedictvirus swirley</taxon>
    </lineage>
</organism>
<protein>
    <submittedName>
        <fullName evidence="1">Uncharacterized protein</fullName>
    </submittedName>
</protein>
<keyword evidence="2" id="KW-1185">Reference proteome</keyword>
<gene>
    <name evidence="1" type="ORF">PBI_SWIRLEY_87</name>
</gene>
<dbReference type="RefSeq" id="YP_009208972.1">
    <property type="nucleotide sequence ID" value="NC_028912.1"/>
</dbReference>
<evidence type="ECO:0000313" key="1">
    <source>
        <dbReference type="EMBL" id="AIK68952.1"/>
    </source>
</evidence>
<reference evidence="1 2" key="1">
    <citation type="submission" date="2014-06" db="EMBL/GenBank/DDBJ databases">
        <authorList>
            <person name="Delgado B.M."/>
            <person name="Feathers C.T."/>
            <person name="Feeney M.S."/>
            <person name="Feuer K.L."/>
            <person name="Florin D.T."/>
            <person name="Gordon M.B."/>
            <person name="Gorman S.E."/>
            <person name="Grajales M."/>
            <person name="Heckman E.L."/>
            <person name="Juarez M.C."/>
            <person name="Kenna M.A."/>
            <person name="Mageeney C.M."/>
            <person name="Marzillier J.Y."/>
            <person name="Miller B.D."/>
            <person name="Schlegel J.L."/>
            <person name="So C.Y."/>
            <person name="Sternberg R.A."/>
            <person name="Ware V.C."/>
            <person name="Anders K.R."/>
            <person name="Braun M.A."/>
            <person name="Delesalle V.A."/>
            <person name="Hughes L.E."/>
            <person name="Bradley K.W."/>
            <person name="Barker L.P."/>
            <person name="Asai D.J."/>
            <person name="Bowman C.A."/>
            <person name="Russell D.A."/>
            <person name="Pope W.H."/>
            <person name="Jacobs-Sera D."/>
            <person name="Hendrix R.W."/>
            <person name="Hatfull G.F."/>
        </authorList>
    </citation>
    <scope>NUCLEOTIDE SEQUENCE [LARGE SCALE GENOMIC DNA]</scope>
</reference>